<keyword evidence="4" id="KW-1185">Reference proteome</keyword>
<reference evidence="3 4" key="1">
    <citation type="submission" date="2024-06" db="EMBL/GenBank/DDBJ databases">
        <title>The Natural Products Discovery Center: Release of the First 8490 Sequenced Strains for Exploring Actinobacteria Biosynthetic Diversity.</title>
        <authorList>
            <person name="Kalkreuter E."/>
            <person name="Kautsar S.A."/>
            <person name="Yang D."/>
            <person name="Bader C.D."/>
            <person name="Teijaro C.N."/>
            <person name="Fluegel L."/>
            <person name="Davis C.M."/>
            <person name="Simpson J.R."/>
            <person name="Lauterbach L."/>
            <person name="Steele A.D."/>
            <person name="Gui C."/>
            <person name="Meng S."/>
            <person name="Li G."/>
            <person name="Viehrig K."/>
            <person name="Ye F."/>
            <person name="Su P."/>
            <person name="Kiefer A.F."/>
            <person name="Nichols A."/>
            <person name="Cepeda A.J."/>
            <person name="Yan W."/>
            <person name="Fan B."/>
            <person name="Jiang Y."/>
            <person name="Adhikari A."/>
            <person name="Zheng C.-J."/>
            <person name="Schuster L."/>
            <person name="Cowan T.M."/>
            <person name="Smanski M.J."/>
            <person name="Chevrette M.G."/>
            <person name="De Carvalho L.P.S."/>
            <person name="Shen B."/>
        </authorList>
    </citation>
    <scope>NUCLEOTIDE SEQUENCE [LARGE SCALE GENOMIC DNA]</scope>
    <source>
        <strain evidence="3 4">NPDC077434</strain>
    </source>
</reference>
<evidence type="ECO:0000313" key="4">
    <source>
        <dbReference type="Proteomes" id="UP001553715"/>
    </source>
</evidence>
<dbReference type="RefSeq" id="WP_033107231.1">
    <property type="nucleotide sequence ID" value="NZ_JAJVKR010000009.1"/>
</dbReference>
<dbReference type="InterPro" id="IPR003488">
    <property type="entry name" value="DprA"/>
</dbReference>
<comment type="similarity">
    <text evidence="1">Belongs to the DprA/Smf family.</text>
</comment>
<organism evidence="3 4">
    <name type="scientific">Microbacterium profundi</name>
    <dbReference type="NCBI Taxonomy" id="450380"/>
    <lineage>
        <taxon>Bacteria</taxon>
        <taxon>Bacillati</taxon>
        <taxon>Actinomycetota</taxon>
        <taxon>Actinomycetes</taxon>
        <taxon>Micrococcales</taxon>
        <taxon>Microbacteriaceae</taxon>
        <taxon>Microbacterium</taxon>
    </lineage>
</organism>
<protein>
    <submittedName>
        <fullName evidence="3">DNA-processing protein DprA</fullName>
    </submittedName>
</protein>
<dbReference type="SUPFAM" id="SSF102405">
    <property type="entry name" value="MCP/YpsA-like"/>
    <property type="match status" value="1"/>
</dbReference>
<dbReference type="Proteomes" id="UP001553715">
    <property type="component" value="Unassembled WGS sequence"/>
</dbReference>
<accession>A0ABV3LJI4</accession>
<dbReference type="PANTHER" id="PTHR43022:SF1">
    <property type="entry name" value="PROTEIN SMF"/>
    <property type="match status" value="1"/>
</dbReference>
<gene>
    <name evidence="3" type="primary">dprA</name>
    <name evidence="3" type="ORF">AB0301_10875</name>
</gene>
<evidence type="ECO:0000256" key="1">
    <source>
        <dbReference type="ARBA" id="ARBA00006525"/>
    </source>
</evidence>
<dbReference type="Gene3D" id="3.40.50.450">
    <property type="match status" value="1"/>
</dbReference>
<sequence>MMDALLGDAEVCAVARSARPESEAADTLARVAWGVIAEPGDGVAGALIAQLGAEEAMRVALDDSRFALSDRVIGEAQRRWRPRARPRAVSESLHGAQEVRARLLLPGDEEWPESLDDLGDHAPVLLWVRGDASRLITPERVSIVGARAATGYGESVAAEFAGDLAASGTLVVSGGAYGIDGAAHRAALGVGGGTVAFLAGGVDRAYPAGHQQLFERIQASGAMVSELPCGAAPTKWRFLARNRLIAALGMATVVVEAGWRSGSLNTAGHAAALGRPLGSVPGPVTSAASAGCHRLLREYDARCVTSTAEVRELLGLDANGNGGRGGGEGVRIDPDQTRLLDAMSTRTARSSIELARISGLSEERVRALLGLLSLDERVRSDEAGWRLGVA</sequence>
<dbReference type="PANTHER" id="PTHR43022">
    <property type="entry name" value="PROTEIN SMF"/>
    <property type="match status" value="1"/>
</dbReference>
<evidence type="ECO:0000259" key="2">
    <source>
        <dbReference type="Pfam" id="PF02481"/>
    </source>
</evidence>
<comment type="caution">
    <text evidence="3">The sequence shown here is derived from an EMBL/GenBank/DDBJ whole genome shotgun (WGS) entry which is preliminary data.</text>
</comment>
<dbReference type="Pfam" id="PF02481">
    <property type="entry name" value="DNA_processg_A"/>
    <property type="match status" value="1"/>
</dbReference>
<name>A0ABV3LJI4_9MICO</name>
<dbReference type="EMBL" id="JBFBMH010000014">
    <property type="protein sequence ID" value="MEW1975562.1"/>
    <property type="molecule type" value="Genomic_DNA"/>
</dbReference>
<feature type="domain" description="Smf/DprA SLOG" evidence="2">
    <location>
        <begin position="103"/>
        <end position="313"/>
    </location>
</feature>
<evidence type="ECO:0000313" key="3">
    <source>
        <dbReference type="EMBL" id="MEW1975562.1"/>
    </source>
</evidence>
<dbReference type="InterPro" id="IPR057666">
    <property type="entry name" value="DrpA_SLOG"/>
</dbReference>
<dbReference type="NCBIfam" id="TIGR00732">
    <property type="entry name" value="dprA"/>
    <property type="match status" value="1"/>
</dbReference>
<proteinExistence type="inferred from homology"/>